<protein>
    <submittedName>
        <fullName evidence="1">Uncharacterized protein</fullName>
    </submittedName>
</protein>
<dbReference type="AlphaFoldDB" id="A0A0E9QQ11"/>
<dbReference type="EMBL" id="GBXM01090000">
    <property type="protein sequence ID" value="JAH18577.1"/>
    <property type="molecule type" value="Transcribed_RNA"/>
</dbReference>
<name>A0A0E9QQ11_ANGAN</name>
<organism evidence="1">
    <name type="scientific">Anguilla anguilla</name>
    <name type="common">European freshwater eel</name>
    <name type="synonym">Muraena anguilla</name>
    <dbReference type="NCBI Taxonomy" id="7936"/>
    <lineage>
        <taxon>Eukaryota</taxon>
        <taxon>Metazoa</taxon>
        <taxon>Chordata</taxon>
        <taxon>Craniata</taxon>
        <taxon>Vertebrata</taxon>
        <taxon>Euteleostomi</taxon>
        <taxon>Actinopterygii</taxon>
        <taxon>Neopterygii</taxon>
        <taxon>Teleostei</taxon>
        <taxon>Anguilliformes</taxon>
        <taxon>Anguillidae</taxon>
        <taxon>Anguilla</taxon>
    </lineage>
</organism>
<proteinExistence type="predicted"/>
<reference evidence="1" key="2">
    <citation type="journal article" date="2015" name="Fish Shellfish Immunol.">
        <title>Early steps in the European eel (Anguilla anguilla)-Vibrio vulnificus interaction in the gills: Role of the RtxA13 toxin.</title>
        <authorList>
            <person name="Callol A."/>
            <person name="Pajuelo D."/>
            <person name="Ebbesson L."/>
            <person name="Teles M."/>
            <person name="MacKenzie S."/>
            <person name="Amaro C."/>
        </authorList>
    </citation>
    <scope>NUCLEOTIDE SEQUENCE</scope>
</reference>
<accession>A0A0E9QQ11</accession>
<reference evidence="1" key="1">
    <citation type="submission" date="2014-11" db="EMBL/GenBank/DDBJ databases">
        <authorList>
            <person name="Amaro Gonzalez C."/>
        </authorList>
    </citation>
    <scope>NUCLEOTIDE SEQUENCE</scope>
</reference>
<sequence>MNAVYCSVCLVIMTIYSVAKCEGEMANGLR</sequence>
<evidence type="ECO:0000313" key="1">
    <source>
        <dbReference type="EMBL" id="JAH18577.1"/>
    </source>
</evidence>